<feature type="compositionally biased region" description="Basic and acidic residues" evidence="1">
    <location>
        <begin position="146"/>
        <end position="160"/>
    </location>
</feature>
<organism evidence="2 3">
    <name type="scientific">Coniochaeta ligniaria NRRL 30616</name>
    <dbReference type="NCBI Taxonomy" id="1408157"/>
    <lineage>
        <taxon>Eukaryota</taxon>
        <taxon>Fungi</taxon>
        <taxon>Dikarya</taxon>
        <taxon>Ascomycota</taxon>
        <taxon>Pezizomycotina</taxon>
        <taxon>Sordariomycetes</taxon>
        <taxon>Sordariomycetidae</taxon>
        <taxon>Coniochaetales</taxon>
        <taxon>Coniochaetaceae</taxon>
        <taxon>Coniochaeta</taxon>
    </lineage>
</organism>
<feature type="region of interest" description="Disordered" evidence="1">
    <location>
        <begin position="310"/>
        <end position="330"/>
    </location>
</feature>
<feature type="region of interest" description="Disordered" evidence="1">
    <location>
        <begin position="1"/>
        <end position="119"/>
    </location>
</feature>
<dbReference type="AlphaFoldDB" id="A0A1J7JGY4"/>
<dbReference type="Proteomes" id="UP000182658">
    <property type="component" value="Unassembled WGS sequence"/>
</dbReference>
<dbReference type="InParanoid" id="A0A1J7JGY4"/>
<evidence type="ECO:0008006" key="4">
    <source>
        <dbReference type="Google" id="ProtNLM"/>
    </source>
</evidence>
<keyword evidence="3" id="KW-1185">Reference proteome</keyword>
<feature type="compositionally biased region" description="Basic and acidic residues" evidence="1">
    <location>
        <begin position="271"/>
        <end position="282"/>
    </location>
</feature>
<feature type="compositionally biased region" description="Polar residues" evidence="1">
    <location>
        <begin position="79"/>
        <end position="88"/>
    </location>
</feature>
<name>A0A1J7JGY4_9PEZI</name>
<dbReference type="OrthoDB" id="5413982at2759"/>
<dbReference type="STRING" id="1408157.A0A1J7JGY4"/>
<proteinExistence type="predicted"/>
<reference evidence="2 3" key="1">
    <citation type="submission" date="2016-10" db="EMBL/GenBank/DDBJ databases">
        <title>Draft genome sequence of Coniochaeta ligniaria NRRL30616, a lignocellulolytic fungus for bioabatement of inhibitors in plant biomass hydrolysates.</title>
        <authorList>
            <consortium name="DOE Joint Genome Institute"/>
            <person name="Jimenez D.J."/>
            <person name="Hector R.E."/>
            <person name="Riley R."/>
            <person name="Sun H."/>
            <person name="Grigoriev I.V."/>
            <person name="Van Elsas J.D."/>
            <person name="Nichols N.N."/>
        </authorList>
    </citation>
    <scope>NUCLEOTIDE SEQUENCE [LARGE SCALE GENOMIC DNA]</scope>
    <source>
        <strain evidence="2 3">NRRL 30616</strain>
    </source>
</reference>
<feature type="region of interest" description="Disordered" evidence="1">
    <location>
        <begin position="146"/>
        <end position="177"/>
    </location>
</feature>
<evidence type="ECO:0000313" key="3">
    <source>
        <dbReference type="Proteomes" id="UP000182658"/>
    </source>
</evidence>
<gene>
    <name evidence="2" type="ORF">CONLIGDRAFT_382117</name>
</gene>
<accession>A0A1J7JGY4</accession>
<dbReference type="PANTHER" id="PTHR45615">
    <property type="entry name" value="MYOSIN HEAVY CHAIN, NON-MUSCLE"/>
    <property type="match status" value="1"/>
</dbReference>
<feature type="region of interest" description="Disordered" evidence="1">
    <location>
        <begin position="259"/>
        <end position="282"/>
    </location>
</feature>
<feature type="compositionally biased region" description="Basic and acidic residues" evidence="1">
    <location>
        <begin position="39"/>
        <end position="49"/>
    </location>
</feature>
<dbReference type="EMBL" id="KV875098">
    <property type="protein sequence ID" value="OIW28532.1"/>
    <property type="molecule type" value="Genomic_DNA"/>
</dbReference>
<evidence type="ECO:0000256" key="1">
    <source>
        <dbReference type="SAM" id="MobiDB-lite"/>
    </source>
</evidence>
<protein>
    <recommendedName>
        <fullName evidence="4">M protein repeat protein</fullName>
    </recommendedName>
</protein>
<sequence length="517" mass="56764">MADVDEKAKADKLAAAKAAAKKRAQEMKKKQKKTAGPSSEKKEEVDEKPPPTPDPEPAAAGDNPAAPEEAKDDVPPLSPTATNASLAQKSKARSASFRKPSISGPLSPGLFSPEGETAPDIYRKHVARIEELERENKRLAKEAADIEKRWQKSEEELADLREDDGEGGGKGGADGQVEKLKNDLLALQRQNAQLQIETMELEMSRLRAQVERLSLSSSSPSEQISALEEKLARAEKAAALAQRELGDLKRNLERTADKAVKAGSAQASAETKARTLEKEAGELRAERDELARRAEGLEKKVATLTTLHKEQDGRMQALRREKEGRDKQIEDLSSRLDKLEAENLRLRKKDAADGGGDDEGVDELEEEERLRMQKRLRELEAENTDLRRGIWHEKRKELQVGPDDAGRFTDVDLGGGSAAAPGVHRKGAAGGGIGEFFTSGLNALTGAAGGEHDELLAEEDLDFDEDAFRKAAEEEAKHRIERIKEIKRGLKNWEGWRLDLVENRRGGGEGIGEIFEI</sequence>
<evidence type="ECO:0000313" key="2">
    <source>
        <dbReference type="EMBL" id="OIW28532.1"/>
    </source>
</evidence>
<dbReference type="PANTHER" id="PTHR45615:SF80">
    <property type="entry name" value="GRIP DOMAIN-CONTAINING PROTEIN"/>
    <property type="match status" value="1"/>
</dbReference>
<feature type="compositionally biased region" description="Basic and acidic residues" evidence="1">
    <location>
        <begin position="1"/>
        <end position="14"/>
    </location>
</feature>